<dbReference type="RefSeq" id="WP_076085966.1">
    <property type="nucleotide sequence ID" value="NZ_CP019070.1"/>
</dbReference>
<dbReference type="STRING" id="1850254.LPB137_06465"/>
<keyword evidence="2" id="KW-1185">Reference proteome</keyword>
<proteinExistence type="predicted"/>
<reference evidence="1 2" key="1">
    <citation type="submission" date="2017-01" db="EMBL/GenBank/DDBJ databases">
        <title>Genome sequencing of Arcobacter sp. LPB0137.</title>
        <authorList>
            <person name="Lee G.-W."/>
            <person name="Yi H."/>
        </authorList>
    </citation>
    <scope>NUCLEOTIDE SEQUENCE [LARGE SCALE GENOMIC DNA]</scope>
    <source>
        <strain evidence="1 2">LPB0137</strain>
    </source>
</reference>
<evidence type="ECO:0000313" key="2">
    <source>
        <dbReference type="Proteomes" id="UP000186074"/>
    </source>
</evidence>
<evidence type="ECO:0000313" key="1">
    <source>
        <dbReference type="EMBL" id="APW65511.1"/>
    </source>
</evidence>
<sequence length="147" mass="17626">MNLEQIQEKLLSEFDLKKVMDILDKLDEIYFKEDLINNIKGLVKMAYLSREMDDISFSSDHFIINRSYYEGEEVEYSLSFLLEVNSNLSYKLEKDFETKNINEKELQIKRKLEELLLFNQNAYEENNDNLVLEGNLQRIERILEIIE</sequence>
<dbReference type="AlphaFoldDB" id="A0A1P8KLT2"/>
<accession>A0A1P8KLT2</accession>
<protein>
    <submittedName>
        <fullName evidence="1">Uncharacterized protein</fullName>
    </submittedName>
</protein>
<dbReference type="EMBL" id="CP019070">
    <property type="protein sequence ID" value="APW65511.1"/>
    <property type="molecule type" value="Genomic_DNA"/>
</dbReference>
<dbReference type="Proteomes" id="UP000186074">
    <property type="component" value="Chromosome"/>
</dbReference>
<name>A0A1P8KLT2_9BACT</name>
<organism evidence="1 2">
    <name type="scientific">Poseidonibacter parvus</name>
    <dbReference type="NCBI Taxonomy" id="1850254"/>
    <lineage>
        <taxon>Bacteria</taxon>
        <taxon>Pseudomonadati</taxon>
        <taxon>Campylobacterota</taxon>
        <taxon>Epsilonproteobacteria</taxon>
        <taxon>Campylobacterales</taxon>
        <taxon>Arcobacteraceae</taxon>
        <taxon>Poseidonibacter</taxon>
    </lineage>
</organism>
<gene>
    <name evidence="1" type="ORF">LPB137_06465</name>
</gene>
<dbReference type="KEGG" id="alp:LPB137_06465"/>
<dbReference type="OrthoDB" id="5365760at2"/>